<protein>
    <submittedName>
        <fullName evidence="2">Sterile alpha motif domain-containing protein 3</fullName>
    </submittedName>
</protein>
<accession>A0A0A9W0Z9</accession>
<dbReference type="EMBL" id="GBHO01043501">
    <property type="protein sequence ID" value="JAG00103.1"/>
    <property type="molecule type" value="Transcribed_RNA"/>
</dbReference>
<sequence>MFPDSFYATYDEVVLSPACGRSQLDATECPSNNSERNPTNLHVDAGVNELNPTPTTHFDKTDFSQSLADVRVSVGDFGLGNVFLLFSPNAEVDAAADIATDMLSYT</sequence>
<gene>
    <name evidence="2" type="primary">Samd3_1</name>
    <name evidence="1" type="synonym">Samd3_0</name>
    <name evidence="2" type="ORF">CM83_10116</name>
    <name evidence="1" type="ORF">CM83_10124</name>
</gene>
<organism evidence="2">
    <name type="scientific">Lygus hesperus</name>
    <name type="common">Western plant bug</name>
    <dbReference type="NCBI Taxonomy" id="30085"/>
    <lineage>
        <taxon>Eukaryota</taxon>
        <taxon>Metazoa</taxon>
        <taxon>Ecdysozoa</taxon>
        <taxon>Arthropoda</taxon>
        <taxon>Hexapoda</taxon>
        <taxon>Insecta</taxon>
        <taxon>Pterygota</taxon>
        <taxon>Neoptera</taxon>
        <taxon>Paraneoptera</taxon>
        <taxon>Hemiptera</taxon>
        <taxon>Heteroptera</taxon>
        <taxon>Panheteroptera</taxon>
        <taxon>Cimicomorpha</taxon>
        <taxon>Miridae</taxon>
        <taxon>Mirini</taxon>
        <taxon>Lygus</taxon>
    </lineage>
</organism>
<name>A0A0A9W0Z9_LYGHE</name>
<evidence type="ECO:0000313" key="2">
    <source>
        <dbReference type="EMBL" id="JAG00103.1"/>
    </source>
</evidence>
<reference evidence="2" key="1">
    <citation type="journal article" date="2014" name="PLoS ONE">
        <title>Transcriptome-Based Identification of ABC Transporters in the Western Tarnished Plant Bug Lygus hesperus.</title>
        <authorList>
            <person name="Hull J.J."/>
            <person name="Chaney K."/>
            <person name="Geib S.M."/>
            <person name="Fabrick J.A."/>
            <person name="Brent C.S."/>
            <person name="Walsh D."/>
            <person name="Lavine L.C."/>
        </authorList>
    </citation>
    <scope>NUCLEOTIDE SEQUENCE</scope>
</reference>
<evidence type="ECO:0000313" key="1">
    <source>
        <dbReference type="EMBL" id="JAG00101.1"/>
    </source>
</evidence>
<dbReference type="EMBL" id="GBHO01043503">
    <property type="protein sequence ID" value="JAG00101.1"/>
    <property type="molecule type" value="Transcribed_RNA"/>
</dbReference>
<proteinExistence type="predicted"/>
<dbReference type="AlphaFoldDB" id="A0A0A9W0Z9"/>
<reference evidence="2" key="2">
    <citation type="submission" date="2014-07" db="EMBL/GenBank/DDBJ databases">
        <authorList>
            <person name="Hull J."/>
        </authorList>
    </citation>
    <scope>NUCLEOTIDE SEQUENCE</scope>
</reference>